<keyword evidence="5" id="KW-1185">Reference proteome</keyword>
<evidence type="ECO:0000256" key="1">
    <source>
        <dbReference type="ARBA" id="ARBA00022679"/>
    </source>
</evidence>
<organism evidence="4 5">
    <name type="scientific">Paraburkholderia rhizosphaerae</name>
    <dbReference type="NCBI Taxonomy" id="480658"/>
    <lineage>
        <taxon>Bacteria</taxon>
        <taxon>Pseudomonadati</taxon>
        <taxon>Pseudomonadota</taxon>
        <taxon>Betaproteobacteria</taxon>
        <taxon>Burkholderiales</taxon>
        <taxon>Burkholderiaceae</taxon>
        <taxon>Paraburkholderia</taxon>
    </lineage>
</organism>
<evidence type="ECO:0000256" key="2">
    <source>
        <dbReference type="ARBA" id="ARBA00022777"/>
    </source>
</evidence>
<dbReference type="GO" id="GO:0016301">
    <property type="term" value="F:kinase activity"/>
    <property type="evidence" value="ECO:0007669"/>
    <property type="project" value="UniProtKB-KW"/>
</dbReference>
<feature type="domain" description="HipA-like C-terminal" evidence="3">
    <location>
        <begin position="1"/>
        <end position="82"/>
    </location>
</feature>
<evidence type="ECO:0000313" key="5">
    <source>
        <dbReference type="Proteomes" id="UP000295509"/>
    </source>
</evidence>
<proteinExistence type="predicted"/>
<dbReference type="Pfam" id="PF07804">
    <property type="entry name" value="HipA_C"/>
    <property type="match status" value="1"/>
</dbReference>
<dbReference type="AlphaFoldDB" id="A0A4R8LKL9"/>
<dbReference type="EMBL" id="SORE01000019">
    <property type="protein sequence ID" value="TDY42922.1"/>
    <property type="molecule type" value="Genomic_DNA"/>
</dbReference>
<dbReference type="Proteomes" id="UP000295509">
    <property type="component" value="Unassembled WGS sequence"/>
</dbReference>
<evidence type="ECO:0000259" key="3">
    <source>
        <dbReference type="Pfam" id="PF07804"/>
    </source>
</evidence>
<evidence type="ECO:0000313" key="4">
    <source>
        <dbReference type="EMBL" id="TDY42922.1"/>
    </source>
</evidence>
<reference evidence="4 5" key="1">
    <citation type="submission" date="2019-03" db="EMBL/GenBank/DDBJ databases">
        <title>Genomic Encyclopedia of Type Strains, Phase III (KMG-III): the genomes of soil and plant-associated and newly described type strains.</title>
        <authorList>
            <person name="Whitman W."/>
        </authorList>
    </citation>
    <scope>NUCLEOTIDE SEQUENCE [LARGE SCALE GENOMIC DNA]</scope>
    <source>
        <strain evidence="4 5">LMG 29544</strain>
    </source>
</reference>
<keyword evidence="2" id="KW-0418">Kinase</keyword>
<sequence length="106" mass="11973">MSNTDDHLRNHGFLLMPDKGWALSPAFDMNPTADAHGLKLNISEADNAMDLELAFSVAHYFRVPVAAAEEIVERQRRIVPRWRRIAESLGVAARQQERMATAFRLA</sequence>
<gene>
    <name evidence="4" type="ORF">BX592_11938</name>
</gene>
<name>A0A4R8LKL9_9BURK</name>
<protein>
    <submittedName>
        <fullName evidence="4">HipA-like protein</fullName>
    </submittedName>
</protein>
<keyword evidence="1" id="KW-0808">Transferase</keyword>
<dbReference type="InterPro" id="IPR012893">
    <property type="entry name" value="HipA-like_C"/>
</dbReference>
<accession>A0A4R8LKL9</accession>
<comment type="caution">
    <text evidence="4">The sequence shown here is derived from an EMBL/GenBank/DDBJ whole genome shotgun (WGS) entry which is preliminary data.</text>
</comment>